<reference evidence="1" key="1">
    <citation type="journal article" date="2018" name="Genome Biol.">
        <title>SKESA: strategic k-mer extension for scrupulous assemblies.</title>
        <authorList>
            <person name="Souvorov A."/>
            <person name="Agarwala R."/>
            <person name="Lipman D.J."/>
        </authorList>
    </citation>
    <scope>NUCLEOTIDE SEQUENCE</scope>
    <source>
        <strain evidence="1">MA.CK_00/00001968</strain>
    </source>
</reference>
<dbReference type="EMBL" id="DAAUQX010000090">
    <property type="protein sequence ID" value="HAF2131016.1"/>
    <property type="molecule type" value="Genomic_DNA"/>
</dbReference>
<accession>A0A743PAW8</accession>
<dbReference type="PANTHER" id="PTHR36154">
    <property type="entry name" value="DNA-BINDING TRANSCRIPTIONAL ACTIVATOR ALPA"/>
    <property type="match status" value="1"/>
</dbReference>
<dbReference type="Pfam" id="PF05930">
    <property type="entry name" value="Phage_AlpA"/>
    <property type="match status" value="1"/>
</dbReference>
<dbReference type="AlphaFoldDB" id="A0A743PAW8"/>
<dbReference type="Gene3D" id="1.10.238.160">
    <property type="match status" value="1"/>
</dbReference>
<gene>
    <name evidence="1" type="ORF">G9F27_005354</name>
</gene>
<dbReference type="PANTHER" id="PTHR36154:SF1">
    <property type="entry name" value="DNA-BINDING TRANSCRIPTIONAL ACTIVATOR ALPA"/>
    <property type="match status" value="1"/>
</dbReference>
<name>A0A743PAW8_SALER</name>
<organism evidence="1">
    <name type="scientific">Salmonella enterica</name>
    <name type="common">Salmonella choleraesuis</name>
    <dbReference type="NCBI Taxonomy" id="28901"/>
    <lineage>
        <taxon>Bacteria</taxon>
        <taxon>Pseudomonadati</taxon>
        <taxon>Pseudomonadota</taxon>
        <taxon>Gammaproteobacteria</taxon>
        <taxon>Enterobacterales</taxon>
        <taxon>Enterobacteriaceae</taxon>
        <taxon>Salmonella</taxon>
    </lineage>
</organism>
<reference evidence="1" key="2">
    <citation type="submission" date="2020-02" db="EMBL/GenBank/DDBJ databases">
        <authorList>
            <consortium name="NCBI Pathogen Detection Project"/>
        </authorList>
    </citation>
    <scope>NUCLEOTIDE SEQUENCE</scope>
    <source>
        <strain evidence="1">MA.CK_00/00001968</strain>
    </source>
</reference>
<protein>
    <submittedName>
        <fullName evidence="1">AlpA family phage regulatory protein</fullName>
    </submittedName>
</protein>
<dbReference type="InterPro" id="IPR052931">
    <property type="entry name" value="Prophage_regulatory_activator"/>
</dbReference>
<proteinExistence type="predicted"/>
<evidence type="ECO:0000313" key="1">
    <source>
        <dbReference type="EMBL" id="HAF2131016.1"/>
    </source>
</evidence>
<comment type="caution">
    <text evidence="1">The sequence shown here is derived from an EMBL/GenBank/DDBJ whole genome shotgun (WGS) entry which is preliminary data.</text>
</comment>
<sequence length="99" mass="11137">MNKPEQPFADRTIREPECRQITGLCRSTRYMMEKEGAFPARRKLGGRAVGWLLSEVTAWQQCRTVKLSGSLKTPSCSTAAARRLPVIRYQARRIAGGIL</sequence>
<dbReference type="InterPro" id="IPR010260">
    <property type="entry name" value="AlpA"/>
</dbReference>